<dbReference type="InterPro" id="IPR008979">
    <property type="entry name" value="Galactose-bd-like_sf"/>
</dbReference>
<dbReference type="SUPFAM" id="SSF49785">
    <property type="entry name" value="Galactose-binding domain-like"/>
    <property type="match status" value="1"/>
</dbReference>
<keyword evidence="4" id="KW-1185">Reference proteome</keyword>
<evidence type="ECO:0000313" key="4">
    <source>
        <dbReference type="Proteomes" id="UP000525652"/>
    </source>
</evidence>
<dbReference type="Pfam" id="PF17389">
    <property type="entry name" value="Bac_rhamnosid6H"/>
    <property type="match status" value="1"/>
</dbReference>
<dbReference type="SUPFAM" id="SSF48208">
    <property type="entry name" value="Six-hairpin glycosidases"/>
    <property type="match status" value="1"/>
</dbReference>
<dbReference type="Gene3D" id="2.60.120.260">
    <property type="entry name" value="Galactose-binding domain-like"/>
    <property type="match status" value="2"/>
</dbReference>
<protein>
    <submittedName>
        <fullName evidence="3">Alpha-L-rhamnosidase</fullName>
    </submittedName>
</protein>
<dbReference type="EMBL" id="JACHVA010000101">
    <property type="protein sequence ID" value="MBC2602752.1"/>
    <property type="molecule type" value="Genomic_DNA"/>
</dbReference>
<dbReference type="AlphaFoldDB" id="A0A7X1E6J6"/>
<dbReference type="Gene3D" id="2.60.420.10">
    <property type="entry name" value="Maltose phosphorylase, domain 3"/>
    <property type="match status" value="1"/>
</dbReference>
<dbReference type="PANTHER" id="PTHR34987:SF2">
    <property type="entry name" value="B, PUTATIVE (AFU_ORTHOLOGUE AFUA_7G05040)-RELATED"/>
    <property type="match status" value="1"/>
</dbReference>
<sequence length="795" mass="90827">MPSPHPILPAARWIWPRSLFHDLHNSYALFRHQVELSDVPETAPTLITADQSYRLYVNGKYVCRGPARGYQRSWPCDEIDLAPWLRPGINHIAIQAYNPGFSTFQYVSEGFAGLLFMGDWGGVKVISDSHWKCRLQAGMKRDTVPSSLQLFPQEHIDAQCEPDNWTIPEFDASGENWAAPATSSAWNSEPWPHLETRGIPLLREQNLEPKKLLSIQQSPAASGAQDPGLRNVVELARRENLWHRSNAHTENDCRSPETVTSYFYDWNHTVVGCLRLEIENASGGEIVDALFAETIEEKDDMIAPRLDQPEVSLGSRLICRKGTFEHLFYHPYGFRYLVLRVRNAHSVIRIIPSIQTIGYPLQIQGDLRSSDARINRIWKACRHTQEICSLDAYVDTPWREQAQWWGDARVQAWNTFHLDNDPRLLQRGIRSIAGQTTSNGLTYGHAPTKAHHCILPDFTVIWMLTLWDDYWQTASLETFRDPLVQKTLQNALKYFDRHTDEKSGLVKDDPRHWLFLDWAPLQRPATPTILNLWLLLGLKKLSILFDLNHDSEQRDRCLEWSEKLSLALLALKDPTDGLYFDGLDAMEEPVSLKSVHAQTLAILAQLDTVEFTKNAMDRALLPFIRGESTELVGPSVYWCTYAFSALHEAGYGADVLDYILRHWTKMADHGTTWSQNMPYGSEQSHSHAWSAHPLYHLMQILGGIRQIESAWDSILFRPLFWGEFSSIRIPTPHGLLKSLWQQTSEDCIEVSLTVPEGVRARIELPSMKPFSVCQGTWEWTAKGSPKSKECAHLAR</sequence>
<dbReference type="GO" id="GO:0005975">
    <property type="term" value="P:carbohydrate metabolic process"/>
    <property type="evidence" value="ECO:0007669"/>
    <property type="project" value="InterPro"/>
</dbReference>
<proteinExistence type="predicted"/>
<reference evidence="3 4" key="1">
    <citation type="submission" date="2020-07" db="EMBL/GenBank/DDBJ databases">
        <authorList>
            <person name="Feng X."/>
        </authorList>
    </citation>
    <scope>NUCLEOTIDE SEQUENCE [LARGE SCALE GENOMIC DNA]</scope>
    <source>
        <strain evidence="3 4">JCM14086</strain>
    </source>
</reference>
<organism evidence="3 4">
    <name type="scientific">Puniceicoccus vermicola</name>
    <dbReference type="NCBI Taxonomy" id="388746"/>
    <lineage>
        <taxon>Bacteria</taxon>
        <taxon>Pseudomonadati</taxon>
        <taxon>Verrucomicrobiota</taxon>
        <taxon>Opitutia</taxon>
        <taxon>Puniceicoccales</taxon>
        <taxon>Puniceicoccaceae</taxon>
        <taxon>Puniceicoccus</taxon>
    </lineage>
</organism>
<comment type="caution">
    <text evidence="3">The sequence shown here is derived from an EMBL/GenBank/DDBJ whole genome shotgun (WGS) entry which is preliminary data.</text>
</comment>
<dbReference type="InterPro" id="IPR012341">
    <property type="entry name" value="6hp_glycosidase-like_sf"/>
</dbReference>
<feature type="domain" description="Alpha-L-rhamnosidase six-hairpin glycosidase" evidence="1">
    <location>
        <begin position="365"/>
        <end position="699"/>
    </location>
</feature>
<evidence type="ECO:0000259" key="1">
    <source>
        <dbReference type="Pfam" id="PF17389"/>
    </source>
</evidence>
<dbReference type="InterPro" id="IPR008928">
    <property type="entry name" value="6-hairpin_glycosidase_sf"/>
</dbReference>
<dbReference type="Proteomes" id="UP000525652">
    <property type="component" value="Unassembled WGS sequence"/>
</dbReference>
<dbReference type="Gene3D" id="1.50.10.10">
    <property type="match status" value="1"/>
</dbReference>
<feature type="domain" description="Alpha-L-rhamnosidase C-terminal" evidence="2">
    <location>
        <begin position="703"/>
        <end position="767"/>
    </location>
</feature>
<dbReference type="InterPro" id="IPR035398">
    <property type="entry name" value="Bac_rhamnosid_C"/>
</dbReference>
<evidence type="ECO:0000313" key="3">
    <source>
        <dbReference type="EMBL" id="MBC2602752.1"/>
    </source>
</evidence>
<name>A0A7X1E6J6_9BACT</name>
<accession>A0A7X1E6J6</accession>
<evidence type="ECO:0000259" key="2">
    <source>
        <dbReference type="Pfam" id="PF17390"/>
    </source>
</evidence>
<dbReference type="Pfam" id="PF17390">
    <property type="entry name" value="Bac_rhamnosid_C"/>
    <property type="match status" value="1"/>
</dbReference>
<dbReference type="RefSeq" id="WP_185693417.1">
    <property type="nucleotide sequence ID" value="NZ_JACHVA010000101.1"/>
</dbReference>
<gene>
    <name evidence="3" type="ORF">H5P30_13290</name>
</gene>
<dbReference type="PANTHER" id="PTHR34987">
    <property type="entry name" value="C, PUTATIVE (AFU_ORTHOLOGUE AFUA_3G02880)-RELATED"/>
    <property type="match status" value="1"/>
</dbReference>
<dbReference type="InterPro" id="IPR035396">
    <property type="entry name" value="Bac_rhamnosid6H"/>
</dbReference>